<keyword evidence="3" id="KW-1185">Reference proteome</keyword>
<proteinExistence type="predicted"/>
<keyword evidence="1" id="KW-0472">Membrane</keyword>
<dbReference type="Pfam" id="PF09719">
    <property type="entry name" value="C_GCAxxG_C_C"/>
    <property type="match status" value="1"/>
</dbReference>
<dbReference type="EMBL" id="FODY01000034">
    <property type="protein sequence ID" value="SEP45098.1"/>
    <property type="molecule type" value="Genomic_DNA"/>
</dbReference>
<reference evidence="2 3" key="1">
    <citation type="submission" date="2016-10" db="EMBL/GenBank/DDBJ databases">
        <authorList>
            <person name="de Groot N.N."/>
        </authorList>
    </citation>
    <scope>NUCLEOTIDE SEQUENCE [LARGE SCALE GENOMIC DNA]</scope>
    <source>
        <strain evidence="2 3">DSM 13305</strain>
    </source>
</reference>
<dbReference type="AlphaFoldDB" id="A0A1H8Y0K8"/>
<keyword evidence="1" id="KW-0812">Transmembrane</keyword>
<evidence type="ECO:0000313" key="3">
    <source>
        <dbReference type="Proteomes" id="UP000198847"/>
    </source>
</evidence>
<evidence type="ECO:0000256" key="1">
    <source>
        <dbReference type="SAM" id="Phobius"/>
    </source>
</evidence>
<accession>A0A1H8Y0K8</accession>
<sequence length="139" mass="15097">MLQDLIEAGFGNKEDLNCAEKILYGANEAYHLGLSPEALKLSAGFGGGMAIGSVCGALTASIMVLSHLFVKNNAHASPVIKDLSQELFTAYEQEMGDIHCTPLKDKHRTPELKCQKVIAKAAEILDTIVRREREKGTLQ</sequence>
<dbReference type="STRING" id="112903.SAMN04490178_13421"/>
<dbReference type="RefSeq" id="WP_091751580.1">
    <property type="nucleotide sequence ID" value="NZ_FODY01000034.1"/>
</dbReference>
<evidence type="ECO:0000313" key="2">
    <source>
        <dbReference type="EMBL" id="SEP45098.1"/>
    </source>
</evidence>
<feature type="transmembrane region" description="Helical" evidence="1">
    <location>
        <begin position="49"/>
        <end position="70"/>
    </location>
</feature>
<organism evidence="2 3">
    <name type="scientific">Propionispora vibrioides</name>
    <dbReference type="NCBI Taxonomy" id="112903"/>
    <lineage>
        <taxon>Bacteria</taxon>
        <taxon>Bacillati</taxon>
        <taxon>Bacillota</taxon>
        <taxon>Negativicutes</taxon>
        <taxon>Selenomonadales</taxon>
        <taxon>Sporomusaceae</taxon>
        <taxon>Propionispora</taxon>
    </lineage>
</organism>
<keyword evidence="1" id="KW-1133">Transmembrane helix</keyword>
<protein>
    <submittedName>
        <fullName evidence="2">C_GCAxxG_C_C family probable redox protein</fullName>
    </submittedName>
</protein>
<dbReference type="Proteomes" id="UP000198847">
    <property type="component" value="Unassembled WGS sequence"/>
</dbReference>
<gene>
    <name evidence="2" type="ORF">SAMN04490178_13421</name>
</gene>
<dbReference type="OrthoDB" id="45689at2"/>
<dbReference type="InterPro" id="IPR010181">
    <property type="entry name" value="CGCAxxGCC_motif"/>
</dbReference>
<dbReference type="NCBIfam" id="TIGR01909">
    <property type="entry name" value="C_GCAxxG_C_C"/>
    <property type="match status" value="1"/>
</dbReference>
<name>A0A1H8Y0K8_9FIRM</name>